<evidence type="ECO:0000313" key="2">
    <source>
        <dbReference type="Proteomes" id="UP000563524"/>
    </source>
</evidence>
<dbReference type="InterPro" id="IPR041289">
    <property type="entry name" value="Bact_RF_family3"/>
</dbReference>
<keyword evidence="2" id="KW-1185">Reference proteome</keyword>
<dbReference type="AlphaFoldDB" id="A0A840I0Q7"/>
<evidence type="ECO:0000313" key="1">
    <source>
        <dbReference type="EMBL" id="MBB4657824.1"/>
    </source>
</evidence>
<dbReference type="Proteomes" id="UP000563524">
    <property type="component" value="Unassembled WGS sequence"/>
</dbReference>
<comment type="caution">
    <text evidence="1">The sequence shown here is derived from an EMBL/GenBank/DDBJ whole genome shotgun (WGS) entry which is preliminary data.</text>
</comment>
<protein>
    <submittedName>
        <fullName evidence="1">Uncharacterized protein</fullName>
    </submittedName>
</protein>
<dbReference type="EMBL" id="JACHOB010000001">
    <property type="protein sequence ID" value="MBB4657824.1"/>
    <property type="molecule type" value="Genomic_DNA"/>
</dbReference>
<organism evidence="1 2">
    <name type="scientific">Parvularcula dongshanensis</name>
    <dbReference type="NCBI Taxonomy" id="1173995"/>
    <lineage>
        <taxon>Bacteria</taxon>
        <taxon>Pseudomonadati</taxon>
        <taxon>Pseudomonadota</taxon>
        <taxon>Alphaproteobacteria</taxon>
        <taxon>Parvularculales</taxon>
        <taxon>Parvularculaceae</taxon>
        <taxon>Parvularcula</taxon>
    </lineage>
</organism>
<sequence length="385" mass="41834">MATLLEQRLQSLAPLIKDPAAPGADAPGGKAASVVSLIYPTPDVSGDQHKWDIAQKNILSRLDEDHGLNERAAAKLRDYVASMDTEHLPTGGFALFADGEDVTIHPLTVRPAPTLHEGEVYALPALVDAAAAQRYWVVVLDIDAPRLFEVQGGTWTDRTPKEVMTLSGEMGRTEPMASVTFHSSGRPHIGQAGHAAAKFHGLGTATQDLKQTEIENVLTRFAVQVRDVVKGDSDPVLLAGDPKRTGLFRGHFDHQHLVEPDLHVAGDALELRELAGRAGDAMKAEEDKRRKALLDELDRNTLTDNTNLLLEAAREGRIATVYLREDGAGLLHGDDERLKIDSVDDWEVEARSSIVAYALKNGASLVLFGEEMADDLPLISASMRY</sequence>
<name>A0A840I0Q7_9PROT</name>
<reference evidence="1 2" key="1">
    <citation type="submission" date="2020-08" db="EMBL/GenBank/DDBJ databases">
        <title>Genomic Encyclopedia of Type Strains, Phase IV (KMG-IV): sequencing the most valuable type-strain genomes for metagenomic binning, comparative biology and taxonomic classification.</title>
        <authorList>
            <person name="Goeker M."/>
        </authorList>
    </citation>
    <scope>NUCLEOTIDE SEQUENCE [LARGE SCALE GENOMIC DNA]</scope>
    <source>
        <strain evidence="1 2">DSM 102850</strain>
    </source>
</reference>
<gene>
    <name evidence="1" type="ORF">GGQ59_000324</name>
</gene>
<proteinExistence type="predicted"/>
<accession>A0A840I0Q7</accession>
<dbReference type="RefSeq" id="WP_183815222.1">
    <property type="nucleotide sequence ID" value="NZ_JACHOB010000001.1"/>
</dbReference>
<dbReference type="Pfam" id="PF18845">
    <property type="entry name" value="baeRF_family3"/>
    <property type="match status" value="1"/>
</dbReference>